<dbReference type="InterPro" id="IPR019546">
    <property type="entry name" value="TAT_signal_bac_arc"/>
</dbReference>
<evidence type="ECO:0000313" key="12">
    <source>
        <dbReference type="Proteomes" id="UP000190637"/>
    </source>
</evidence>
<dbReference type="GO" id="GO:0051537">
    <property type="term" value="F:2 iron, 2 sulfur cluster binding"/>
    <property type="evidence" value="ECO:0007669"/>
    <property type="project" value="UniProtKB-KW"/>
</dbReference>
<keyword evidence="5" id="KW-0408">Iron</keyword>
<dbReference type="PRINTS" id="PR00162">
    <property type="entry name" value="RIESKE"/>
</dbReference>
<evidence type="ECO:0000256" key="7">
    <source>
        <dbReference type="ARBA" id="ARBA00023157"/>
    </source>
</evidence>
<comment type="function">
    <text evidence="1">Iron-sulfur subunit of the cytochrome bc1 complex, an essential component of the respiratory electron transport chain required for ATP synthesis. The bc1 complex catalyzes the oxidation of menaquinol and the reduction of cytochrome c in the respiratory chain. The bc1 complex operates through a Q-cycle mechanism that couples electron transfer to generation of the proton gradient that drives ATP synthesis.</text>
</comment>
<name>A0A1T4S1H5_9ACTN</name>
<keyword evidence="6" id="KW-0411">Iron-sulfur</keyword>
<evidence type="ECO:0000256" key="4">
    <source>
        <dbReference type="ARBA" id="ARBA00022723"/>
    </source>
</evidence>
<proteinExistence type="predicted"/>
<organism evidence="11 12">
    <name type="scientific">Marinactinospora thermotolerans DSM 45154</name>
    <dbReference type="NCBI Taxonomy" id="1122192"/>
    <lineage>
        <taxon>Bacteria</taxon>
        <taxon>Bacillati</taxon>
        <taxon>Actinomycetota</taxon>
        <taxon>Actinomycetes</taxon>
        <taxon>Streptosporangiales</taxon>
        <taxon>Nocardiopsidaceae</taxon>
        <taxon>Marinactinospora</taxon>
    </lineage>
</organism>
<dbReference type="PANTHER" id="PTHR10134">
    <property type="entry name" value="CYTOCHROME B-C1 COMPLEX SUBUNIT RIESKE, MITOCHONDRIAL"/>
    <property type="match status" value="1"/>
</dbReference>
<dbReference type="FunFam" id="2.102.10.10:FF:000016">
    <property type="entry name" value="Nitrite reductase/ring-hydroxylating ferredoxin subunit"/>
    <property type="match status" value="1"/>
</dbReference>
<evidence type="ECO:0000256" key="6">
    <source>
        <dbReference type="ARBA" id="ARBA00023014"/>
    </source>
</evidence>
<dbReference type="Gene3D" id="2.102.10.10">
    <property type="entry name" value="Rieske [2Fe-2S] iron-sulphur domain"/>
    <property type="match status" value="1"/>
</dbReference>
<gene>
    <name evidence="11" type="ORF">SAMN02745673_03084</name>
</gene>
<dbReference type="Proteomes" id="UP000190637">
    <property type="component" value="Unassembled WGS sequence"/>
</dbReference>
<dbReference type="GO" id="GO:0016705">
    <property type="term" value="F:oxidoreductase activity, acting on paired donors, with incorporation or reduction of molecular oxygen"/>
    <property type="evidence" value="ECO:0007669"/>
    <property type="project" value="UniProtKB-ARBA"/>
</dbReference>
<evidence type="ECO:0000256" key="2">
    <source>
        <dbReference type="ARBA" id="ARBA00015816"/>
    </source>
</evidence>
<dbReference type="GO" id="GO:0004497">
    <property type="term" value="F:monooxygenase activity"/>
    <property type="evidence" value="ECO:0007669"/>
    <property type="project" value="UniProtKB-ARBA"/>
</dbReference>
<dbReference type="GO" id="GO:0046872">
    <property type="term" value="F:metal ion binding"/>
    <property type="evidence" value="ECO:0007669"/>
    <property type="project" value="UniProtKB-KW"/>
</dbReference>
<keyword evidence="4" id="KW-0479">Metal-binding</keyword>
<dbReference type="SUPFAM" id="SSF50022">
    <property type="entry name" value="ISP domain"/>
    <property type="match status" value="1"/>
</dbReference>
<dbReference type="InterPro" id="IPR006311">
    <property type="entry name" value="TAT_signal"/>
</dbReference>
<dbReference type="STRING" id="1122192.SAMN02745673_03084"/>
<dbReference type="PROSITE" id="PS51318">
    <property type="entry name" value="TAT"/>
    <property type="match status" value="1"/>
</dbReference>
<dbReference type="InterPro" id="IPR005805">
    <property type="entry name" value="Rieske_Fe-S_prot_C"/>
</dbReference>
<dbReference type="InterPro" id="IPR036922">
    <property type="entry name" value="Rieske_2Fe-2S_sf"/>
</dbReference>
<evidence type="ECO:0000256" key="1">
    <source>
        <dbReference type="ARBA" id="ARBA00002494"/>
    </source>
</evidence>
<protein>
    <recommendedName>
        <fullName evidence="2">Cytochrome bc1 complex Rieske iron-sulfur subunit</fullName>
    </recommendedName>
    <alternativeName>
        <fullName evidence="8">Cytochrome bc1 reductase complex subunit QcrA</fullName>
    </alternativeName>
</protein>
<dbReference type="GO" id="GO:0016020">
    <property type="term" value="C:membrane"/>
    <property type="evidence" value="ECO:0007669"/>
    <property type="project" value="InterPro"/>
</dbReference>
<evidence type="ECO:0000259" key="10">
    <source>
        <dbReference type="PROSITE" id="PS51296"/>
    </source>
</evidence>
<evidence type="ECO:0000256" key="5">
    <source>
        <dbReference type="ARBA" id="ARBA00023004"/>
    </source>
</evidence>
<evidence type="ECO:0000256" key="9">
    <source>
        <dbReference type="ARBA" id="ARBA00034078"/>
    </source>
</evidence>
<dbReference type="CDD" id="cd03467">
    <property type="entry name" value="Rieske"/>
    <property type="match status" value="1"/>
</dbReference>
<dbReference type="RefSeq" id="WP_235001016.1">
    <property type="nucleotide sequence ID" value="NZ_FUWS01000008.1"/>
</dbReference>
<comment type="cofactor">
    <cofactor evidence="9">
        <name>[2Fe-2S] cluster</name>
        <dbReference type="ChEBI" id="CHEBI:190135"/>
    </cofactor>
</comment>
<dbReference type="InterPro" id="IPR014349">
    <property type="entry name" value="Rieske_Fe-S_prot"/>
</dbReference>
<dbReference type="EMBL" id="FUWS01000008">
    <property type="protein sequence ID" value="SKA22065.1"/>
    <property type="molecule type" value="Genomic_DNA"/>
</dbReference>
<evidence type="ECO:0000313" key="11">
    <source>
        <dbReference type="EMBL" id="SKA22065.1"/>
    </source>
</evidence>
<dbReference type="PROSITE" id="PS51296">
    <property type="entry name" value="RIESKE"/>
    <property type="match status" value="1"/>
</dbReference>
<dbReference type="AlphaFoldDB" id="A0A1T4S1H5"/>
<sequence>MATGASCACGMSRRRLLGAAGVAGVAAVGASGCGGPEPTPHDNLHGQVIAQTGDVPVGGGMISMSDKLVITQPEEGRFKAFSAVCAHAGCTVQEITDHIRCLCHGSRFDIATGEVLAGPATEPLEAFEVSVDGTDITLV</sequence>
<feature type="domain" description="Rieske" evidence="10">
    <location>
        <begin position="46"/>
        <end position="138"/>
    </location>
</feature>
<keyword evidence="12" id="KW-1185">Reference proteome</keyword>
<evidence type="ECO:0000256" key="8">
    <source>
        <dbReference type="ARBA" id="ARBA00029586"/>
    </source>
</evidence>
<keyword evidence="7" id="KW-1015">Disulfide bond</keyword>
<evidence type="ECO:0000256" key="3">
    <source>
        <dbReference type="ARBA" id="ARBA00022714"/>
    </source>
</evidence>
<dbReference type="Pfam" id="PF00355">
    <property type="entry name" value="Rieske"/>
    <property type="match status" value="1"/>
</dbReference>
<accession>A0A1T4S1H5</accession>
<dbReference type="InterPro" id="IPR017941">
    <property type="entry name" value="Rieske_2Fe-2S"/>
</dbReference>
<keyword evidence="3" id="KW-0001">2Fe-2S</keyword>
<reference evidence="11 12" key="1">
    <citation type="submission" date="2017-02" db="EMBL/GenBank/DDBJ databases">
        <authorList>
            <person name="Peterson S.W."/>
        </authorList>
    </citation>
    <scope>NUCLEOTIDE SEQUENCE [LARGE SCALE GENOMIC DNA]</scope>
    <source>
        <strain evidence="11 12">DSM 45154</strain>
    </source>
</reference>
<dbReference type="NCBIfam" id="TIGR01409">
    <property type="entry name" value="TAT_signal_seq"/>
    <property type="match status" value="1"/>
</dbReference>